<comment type="caution">
    <text evidence="1">The sequence shown here is derived from an EMBL/GenBank/DDBJ whole genome shotgun (WGS) entry which is preliminary data.</text>
</comment>
<proteinExistence type="predicted"/>
<accession>A0A370KD64</accession>
<dbReference type="EMBL" id="QQSY01000001">
    <property type="protein sequence ID" value="RDJ00596.1"/>
    <property type="molecule type" value="Genomic_DNA"/>
</dbReference>
<dbReference type="GO" id="GO:0009055">
    <property type="term" value="F:electron transfer activity"/>
    <property type="evidence" value="ECO:0007669"/>
    <property type="project" value="InterPro"/>
</dbReference>
<evidence type="ECO:0000313" key="1">
    <source>
        <dbReference type="EMBL" id="RDJ00596.1"/>
    </source>
</evidence>
<dbReference type="InterPro" id="IPR036909">
    <property type="entry name" value="Cyt_c-like_dom_sf"/>
</dbReference>
<dbReference type="Gene3D" id="1.10.760.10">
    <property type="entry name" value="Cytochrome c-like domain"/>
    <property type="match status" value="1"/>
</dbReference>
<organism evidence="1 2">
    <name type="scientific">Dyella solisilvae</name>
    <dbReference type="NCBI Taxonomy" id="1920168"/>
    <lineage>
        <taxon>Bacteria</taxon>
        <taxon>Pseudomonadati</taxon>
        <taxon>Pseudomonadota</taxon>
        <taxon>Gammaproteobacteria</taxon>
        <taxon>Lysobacterales</taxon>
        <taxon>Rhodanobacteraceae</taxon>
        <taxon>Dyella</taxon>
    </lineage>
</organism>
<dbReference type="AlphaFoldDB" id="A0A370KD64"/>
<evidence type="ECO:0000313" key="2">
    <source>
        <dbReference type="Proteomes" id="UP000254711"/>
    </source>
</evidence>
<dbReference type="SUPFAM" id="SSF46626">
    <property type="entry name" value="Cytochrome c"/>
    <property type="match status" value="1"/>
</dbReference>
<protein>
    <submittedName>
        <fullName evidence="1">Cytochrome c</fullName>
    </submittedName>
</protein>
<keyword evidence="2" id="KW-1185">Reference proteome</keyword>
<dbReference type="Proteomes" id="UP000254711">
    <property type="component" value="Unassembled WGS sequence"/>
</dbReference>
<name>A0A370KD64_9GAMM</name>
<dbReference type="GO" id="GO:0020037">
    <property type="term" value="F:heme binding"/>
    <property type="evidence" value="ECO:0007669"/>
    <property type="project" value="InterPro"/>
</dbReference>
<reference evidence="1 2" key="1">
    <citation type="submission" date="2018-07" db="EMBL/GenBank/DDBJ databases">
        <title>Dyella solisilvae sp. nov., isolated from the pine and broad-leaved mixed forest soil.</title>
        <authorList>
            <person name="Gao Z."/>
            <person name="Qiu L."/>
        </authorList>
    </citation>
    <scope>NUCLEOTIDE SEQUENCE [LARGE SCALE GENOMIC DNA]</scope>
    <source>
        <strain evidence="1 2">DHG54</strain>
    </source>
</reference>
<gene>
    <name evidence="1" type="ORF">DVT68_00730</name>
</gene>
<dbReference type="OrthoDB" id="9814063at2"/>
<sequence>MACVATTISAFAVSACWAQERSPVTIHIHSVTVDLPPSTDAFPPGPNAELAGKCLICHSAGMVLRQPPLSQEQWKAEINKMRTVYGAPLEDADVEPLSVYLTAIDWKPKSQ</sequence>